<dbReference type="AlphaFoldDB" id="A0A520N042"/>
<protein>
    <recommendedName>
        <fullName evidence="3">Smr domain-containing protein</fullName>
    </recommendedName>
</protein>
<dbReference type="SUPFAM" id="SSF160443">
    <property type="entry name" value="SMR domain-like"/>
    <property type="match status" value="1"/>
</dbReference>
<sequence>MKIFFENQLMTLDLHGVRHYEVQQVVEDFILTNQESIPLIVICGNSDKMISLVSQTLSKLNLNFESTNYGRIRVNSLDA</sequence>
<evidence type="ECO:0008006" key="3">
    <source>
        <dbReference type="Google" id="ProtNLM"/>
    </source>
</evidence>
<accession>A0A520N042</accession>
<dbReference type="EMBL" id="SHBE01000002">
    <property type="protein sequence ID" value="RZO26847.1"/>
    <property type="molecule type" value="Genomic_DNA"/>
</dbReference>
<reference evidence="1 2" key="1">
    <citation type="submission" date="2019-02" db="EMBL/GenBank/DDBJ databases">
        <title>Prokaryotic population dynamics and viral predation in marine succession experiment using metagenomics: the confinement effect.</title>
        <authorList>
            <person name="Haro-Moreno J.M."/>
            <person name="Rodriguez-Valera F."/>
            <person name="Lopez-Perez M."/>
        </authorList>
    </citation>
    <scope>NUCLEOTIDE SEQUENCE [LARGE SCALE GENOMIC DNA]</scope>
    <source>
        <strain evidence="1">MED-G159</strain>
    </source>
</reference>
<evidence type="ECO:0000313" key="1">
    <source>
        <dbReference type="EMBL" id="RZO26847.1"/>
    </source>
</evidence>
<name>A0A520N042_9GAMM</name>
<evidence type="ECO:0000313" key="2">
    <source>
        <dbReference type="Proteomes" id="UP000315825"/>
    </source>
</evidence>
<organism evidence="1 2">
    <name type="scientific">SAR86 cluster bacterium</name>
    <dbReference type="NCBI Taxonomy" id="2030880"/>
    <lineage>
        <taxon>Bacteria</taxon>
        <taxon>Pseudomonadati</taxon>
        <taxon>Pseudomonadota</taxon>
        <taxon>Gammaproteobacteria</taxon>
        <taxon>SAR86 cluster</taxon>
    </lineage>
</organism>
<dbReference type="Proteomes" id="UP000315825">
    <property type="component" value="Unassembled WGS sequence"/>
</dbReference>
<proteinExistence type="predicted"/>
<gene>
    <name evidence="1" type="ORF">EVA92_01465</name>
</gene>
<dbReference type="InterPro" id="IPR036063">
    <property type="entry name" value="Smr_dom_sf"/>
</dbReference>
<comment type="caution">
    <text evidence="1">The sequence shown here is derived from an EMBL/GenBank/DDBJ whole genome shotgun (WGS) entry which is preliminary data.</text>
</comment>